<dbReference type="EMBL" id="CP005734">
    <property type="protein sequence ID" value="AHH13458.1"/>
    <property type="molecule type" value="Genomic_DNA"/>
</dbReference>
<organism evidence="1">
    <name type="scientific">Borrelia hermsii YBT</name>
    <dbReference type="NCBI Taxonomy" id="1313295"/>
    <lineage>
        <taxon>Bacteria</taxon>
        <taxon>Pseudomonadati</taxon>
        <taxon>Spirochaetota</taxon>
        <taxon>Spirochaetia</taxon>
        <taxon>Spirochaetales</taxon>
        <taxon>Borreliaceae</taxon>
        <taxon>Borrelia</taxon>
    </lineage>
</organism>
<evidence type="ECO:0000313" key="1">
    <source>
        <dbReference type="EMBL" id="AHH13458.1"/>
    </source>
</evidence>
<geneLocation type="plasmid" evidence="1">
    <name>unnamed</name>
</geneLocation>
<gene>
    <name evidence="1" type="ORF">BHO_0900081</name>
</gene>
<proteinExistence type="predicted"/>
<name>W5T3J5_BORHE</name>
<dbReference type="AlphaFoldDB" id="W5T3J5"/>
<sequence length="37" mass="3894">MVSLLILAMLIIKGFIATAVKETTVSAITKALDTSTK</sequence>
<accession>W5T3J5</accession>
<protein>
    <submittedName>
        <fullName evidence="1">Uncharacterized protein</fullName>
    </submittedName>
</protein>
<reference evidence="1" key="1">
    <citation type="submission" date="2013-04" db="EMBL/GenBank/DDBJ databases">
        <title>Comparative Genomics of Relapsing Fever Spirochetes.</title>
        <authorList>
            <person name="Schwan T.G."/>
            <person name="Raffel S.J."/>
            <person name="Porcella S.F."/>
            <person name="Martens C.A."/>
            <person name="Bruno D.P."/>
            <person name="Ricklefs S.M."/>
            <person name="Barbian K.B."/>
        </authorList>
    </citation>
    <scope>NUCLEOTIDE SEQUENCE</scope>
    <source>
        <strain evidence="1">YBT</strain>
        <plasmid evidence="1">unnamed</plasmid>
    </source>
</reference>
<keyword evidence="1" id="KW-0614">Plasmid</keyword>
<dbReference type="HOGENOM" id="CLU_3340893_0_0_12"/>